<evidence type="ECO:0000256" key="1">
    <source>
        <dbReference type="SAM" id="MobiDB-lite"/>
    </source>
</evidence>
<dbReference type="PANTHER" id="PTHR13265">
    <property type="entry name" value="THO COMPLEX SUBUNIT 1"/>
    <property type="match status" value="1"/>
</dbReference>
<dbReference type="OrthoDB" id="9402762at2759"/>
<sequence length="634" mass="73739">MSLFLEYKEKLNNAINTCLDVATQYRTNNNAPEAPQKLVQELVHQHIAPLAGKENVLNVVIVQREKERSDWRRPGIEAIFRRVLLKLVNLEETDERYNRVFDCLDFILNCGEVDLLDTTFHLNAIEEILDLHSINGCEKIFKYIEKRKNRITLGLEPNKGKGLVLLRLCNELLRRLSKETTTVFCGRILMFLANSFPLDERSGVNLRGDFNTDMVQYDSDEVVDADPSLTEDQKTFYKIFWSTRVYFSNPPSIFAQDNFTKLQQGTDIIVQRLQVIGEKEAELAGARKTDSGHKRKQTDIDTEVSRMEEDPALTERMLAEINRDYQFPRLLSSRRLLGLEMEDARFRRNLIVQFLILFQYLLGFTEEEKDRTNKLIEARPNAKPSLVPPTYTLKPEQAEWIHQVQETILTLLRATKPHGNLYTDIILNMLVYERHWIIWKASGCPKFEKPPMSMKDLEKSWLNKKPRLEAQPAKYRYSHGSYEVSKLYGKPIVPLADYMRNRAPLPTAIEIIDKSIAELDDSLESSKERFDFANGALLQSVRLMYQKHPLLIRNVYNRKKEVYKEMHEKRHEAKENDTMADDSKPATPAPDFIVGEEVDEDYVESEKKVLMMARELITNELSQSNRSSEEPKKE</sequence>
<reference evidence="2 3" key="1">
    <citation type="submission" date="2016-03" db="EMBL/GenBank/DDBJ databases">
        <title>Choanephora cucurbitarum.</title>
        <authorList>
            <person name="Min B."/>
            <person name="Park H."/>
            <person name="Park J.-H."/>
            <person name="Shin H.-D."/>
            <person name="Choi I.-G."/>
        </authorList>
    </citation>
    <scope>NUCLEOTIDE SEQUENCE [LARGE SCALE GENOMIC DNA]</scope>
    <source>
        <strain evidence="2 3">KUS-F28377</strain>
    </source>
</reference>
<accession>A0A1C7N6E1</accession>
<feature type="region of interest" description="Disordered" evidence="1">
    <location>
        <begin position="567"/>
        <end position="597"/>
    </location>
</feature>
<dbReference type="EMBL" id="LUGH01000478">
    <property type="protein sequence ID" value="OBZ84713.1"/>
    <property type="molecule type" value="Genomic_DNA"/>
</dbReference>
<feature type="compositionally biased region" description="Basic and acidic residues" evidence="1">
    <location>
        <begin position="567"/>
        <end position="584"/>
    </location>
</feature>
<dbReference type="GO" id="GO:0006406">
    <property type="term" value="P:mRNA export from nucleus"/>
    <property type="evidence" value="ECO:0007669"/>
    <property type="project" value="TreeGrafter"/>
</dbReference>
<gene>
    <name evidence="2" type="primary">THO1</name>
    <name evidence="2" type="ORF">A0J61_07234</name>
</gene>
<dbReference type="GO" id="GO:0000445">
    <property type="term" value="C:THO complex part of transcription export complex"/>
    <property type="evidence" value="ECO:0007669"/>
    <property type="project" value="TreeGrafter"/>
</dbReference>
<keyword evidence="3" id="KW-1185">Reference proteome</keyword>
<dbReference type="STRING" id="101091.A0A1C7N6E1"/>
<dbReference type="InParanoid" id="A0A1C7N6E1"/>
<dbReference type="FunCoup" id="A0A1C7N6E1">
    <property type="interactions" value="678"/>
</dbReference>
<dbReference type="InterPro" id="IPR021861">
    <property type="entry name" value="THO_THOC1"/>
</dbReference>
<proteinExistence type="predicted"/>
<evidence type="ECO:0000313" key="3">
    <source>
        <dbReference type="Proteomes" id="UP000093000"/>
    </source>
</evidence>
<comment type="caution">
    <text evidence="2">The sequence shown here is derived from an EMBL/GenBank/DDBJ whole genome shotgun (WGS) entry which is preliminary data.</text>
</comment>
<protein>
    <submittedName>
        <fullName evidence="2">THO complex subunit 1</fullName>
    </submittedName>
</protein>
<organism evidence="2 3">
    <name type="scientific">Choanephora cucurbitarum</name>
    <dbReference type="NCBI Taxonomy" id="101091"/>
    <lineage>
        <taxon>Eukaryota</taxon>
        <taxon>Fungi</taxon>
        <taxon>Fungi incertae sedis</taxon>
        <taxon>Mucoromycota</taxon>
        <taxon>Mucoromycotina</taxon>
        <taxon>Mucoromycetes</taxon>
        <taxon>Mucorales</taxon>
        <taxon>Mucorineae</taxon>
        <taxon>Choanephoraceae</taxon>
        <taxon>Choanephoroideae</taxon>
        <taxon>Choanephora</taxon>
    </lineage>
</organism>
<name>A0A1C7N6E1_9FUNG</name>
<evidence type="ECO:0000313" key="2">
    <source>
        <dbReference type="EMBL" id="OBZ84713.1"/>
    </source>
</evidence>
<dbReference type="Pfam" id="PF11957">
    <property type="entry name" value="efThoc1"/>
    <property type="match status" value="1"/>
</dbReference>
<dbReference type="AlphaFoldDB" id="A0A1C7N6E1"/>
<dbReference type="PANTHER" id="PTHR13265:SF0">
    <property type="entry name" value="HPR1"/>
    <property type="match status" value="1"/>
</dbReference>
<dbReference type="Proteomes" id="UP000093000">
    <property type="component" value="Unassembled WGS sequence"/>
</dbReference>